<name>A0A9E7BZT4_9ACTN</name>
<reference evidence="4" key="1">
    <citation type="journal article" date="2022" name="Int. J. Syst. Evol. Microbiol.">
        <title>Pseudomonas aegrilactucae sp. nov. and Pseudomonas morbosilactucae sp. nov., pathogens causing bacterial rot of lettuce in Japan.</title>
        <authorList>
            <person name="Sawada H."/>
            <person name="Fujikawa T."/>
            <person name="Satou M."/>
        </authorList>
    </citation>
    <scope>NUCLEOTIDE SEQUENCE</scope>
    <source>
        <strain evidence="4">0166_1</strain>
    </source>
</reference>
<evidence type="ECO:0000313" key="5">
    <source>
        <dbReference type="Proteomes" id="UP001162834"/>
    </source>
</evidence>
<feature type="domain" description="Nitroreductase" evidence="3">
    <location>
        <begin position="8"/>
        <end position="185"/>
    </location>
</feature>
<evidence type="ECO:0000313" key="4">
    <source>
        <dbReference type="EMBL" id="UGS34904.1"/>
    </source>
</evidence>
<dbReference type="Pfam" id="PF00881">
    <property type="entry name" value="Nitroreductase"/>
    <property type="match status" value="1"/>
</dbReference>
<dbReference type="EMBL" id="CP087164">
    <property type="protein sequence ID" value="UGS34904.1"/>
    <property type="molecule type" value="Genomic_DNA"/>
</dbReference>
<accession>A0A9E7BZT4</accession>
<keyword evidence="5" id="KW-1185">Reference proteome</keyword>
<evidence type="ECO:0000256" key="2">
    <source>
        <dbReference type="ARBA" id="ARBA00023002"/>
    </source>
</evidence>
<dbReference type="InterPro" id="IPR029479">
    <property type="entry name" value="Nitroreductase"/>
</dbReference>
<comment type="similarity">
    <text evidence="1">Belongs to the nitroreductase family.</text>
</comment>
<dbReference type="PANTHER" id="PTHR43673">
    <property type="entry name" value="NAD(P)H NITROREDUCTASE YDGI-RELATED"/>
    <property type="match status" value="1"/>
</dbReference>
<dbReference type="Proteomes" id="UP001162834">
    <property type="component" value="Chromosome"/>
</dbReference>
<proteinExistence type="inferred from homology"/>
<dbReference type="SUPFAM" id="SSF55469">
    <property type="entry name" value="FMN-dependent nitroreductase-like"/>
    <property type="match status" value="1"/>
</dbReference>
<dbReference type="InterPro" id="IPR000415">
    <property type="entry name" value="Nitroreductase-like"/>
</dbReference>
<dbReference type="PANTHER" id="PTHR43673:SF10">
    <property type="entry name" value="NADH DEHYDROGENASE_NAD(P)H NITROREDUCTASE XCC3605-RELATED"/>
    <property type="match status" value="1"/>
</dbReference>
<dbReference type="RefSeq" id="WP_259314570.1">
    <property type="nucleotide sequence ID" value="NZ_CP087164.1"/>
</dbReference>
<dbReference type="AlphaFoldDB" id="A0A9E7BZT4"/>
<dbReference type="CDD" id="cd02062">
    <property type="entry name" value="Nitro_FMN_reductase"/>
    <property type="match status" value="1"/>
</dbReference>
<organism evidence="4 5">
    <name type="scientific">Capillimicrobium parvum</name>
    <dbReference type="NCBI Taxonomy" id="2884022"/>
    <lineage>
        <taxon>Bacteria</taxon>
        <taxon>Bacillati</taxon>
        <taxon>Actinomycetota</taxon>
        <taxon>Thermoleophilia</taxon>
        <taxon>Solirubrobacterales</taxon>
        <taxon>Capillimicrobiaceae</taxon>
        <taxon>Capillimicrobium</taxon>
    </lineage>
</organism>
<protein>
    <recommendedName>
        <fullName evidence="3">Nitroreductase domain-containing protein</fullName>
    </recommendedName>
</protein>
<dbReference type="KEGG" id="sbae:DSM104329_01286"/>
<keyword evidence="2" id="KW-0560">Oxidoreductase</keyword>
<sequence length="214" mass="23188">MELTDVLTERRTVRRFADRNIPDDVLRRVLAAGLAMPHGGNTYAWRGVVLRRPRETHPRWDAIFESVMRQEYLAEAAVLVVWTVNPRWWVEHYGGNLQRLLDLGLVEADRAGTLLDRMSTAPDPDVMLPVLIGEAMMAVGGVLLAGIDAGLGTALSGCNPASLSAALDLPKGVRIAPAGVLALGYPADEGGATRAPKPPLDEVFYDGAWDVGLR</sequence>
<gene>
    <name evidence="4" type="ORF">DSM104329_01286</name>
</gene>
<dbReference type="GO" id="GO:0016491">
    <property type="term" value="F:oxidoreductase activity"/>
    <property type="evidence" value="ECO:0007669"/>
    <property type="project" value="UniProtKB-KW"/>
</dbReference>
<dbReference type="Gene3D" id="3.40.109.10">
    <property type="entry name" value="NADH Oxidase"/>
    <property type="match status" value="1"/>
</dbReference>
<evidence type="ECO:0000259" key="3">
    <source>
        <dbReference type="Pfam" id="PF00881"/>
    </source>
</evidence>
<evidence type="ECO:0000256" key="1">
    <source>
        <dbReference type="ARBA" id="ARBA00007118"/>
    </source>
</evidence>